<feature type="domain" description="FHA" evidence="2">
    <location>
        <begin position="319"/>
        <end position="367"/>
    </location>
</feature>
<dbReference type="Proteomes" id="UP000039865">
    <property type="component" value="Unassembled WGS sequence"/>
</dbReference>
<dbReference type="PROSITE" id="PS50006">
    <property type="entry name" value="FHA_DOMAIN"/>
    <property type="match status" value="1"/>
</dbReference>
<dbReference type="Pfam" id="PF00498">
    <property type="entry name" value="FHA"/>
    <property type="match status" value="2"/>
</dbReference>
<feature type="compositionally biased region" description="Low complexity" evidence="1">
    <location>
        <begin position="108"/>
        <end position="117"/>
    </location>
</feature>
<dbReference type="AlphaFoldDB" id="A0A078B1Y8"/>
<feature type="compositionally biased region" description="Basic residues" evidence="1">
    <location>
        <begin position="7"/>
        <end position="21"/>
    </location>
</feature>
<evidence type="ECO:0000259" key="2">
    <source>
        <dbReference type="PROSITE" id="PS50006"/>
    </source>
</evidence>
<protein>
    <recommendedName>
        <fullName evidence="2">FHA domain-containing protein</fullName>
    </recommendedName>
</protein>
<evidence type="ECO:0000256" key="1">
    <source>
        <dbReference type="SAM" id="MobiDB-lite"/>
    </source>
</evidence>
<feature type="compositionally biased region" description="Basic and acidic residues" evidence="1">
    <location>
        <begin position="82"/>
        <end position="94"/>
    </location>
</feature>
<dbReference type="SUPFAM" id="SSF49879">
    <property type="entry name" value="SMAD/FHA domain"/>
    <property type="match status" value="2"/>
</dbReference>
<feature type="region of interest" description="Disordered" evidence="1">
    <location>
        <begin position="1"/>
        <end position="42"/>
    </location>
</feature>
<keyword evidence="4" id="KW-1185">Reference proteome</keyword>
<accession>A0A078B1Y8</accession>
<dbReference type="EMBL" id="CCKQ01015540">
    <property type="protein sequence ID" value="CDW87358.1"/>
    <property type="molecule type" value="Genomic_DNA"/>
</dbReference>
<reference evidence="3 4" key="1">
    <citation type="submission" date="2014-06" db="EMBL/GenBank/DDBJ databases">
        <authorList>
            <person name="Swart Estienne"/>
        </authorList>
    </citation>
    <scope>NUCLEOTIDE SEQUENCE [LARGE SCALE GENOMIC DNA]</scope>
    <source>
        <strain evidence="3 4">130c</strain>
    </source>
</reference>
<organism evidence="3 4">
    <name type="scientific">Stylonychia lemnae</name>
    <name type="common">Ciliate</name>
    <dbReference type="NCBI Taxonomy" id="5949"/>
    <lineage>
        <taxon>Eukaryota</taxon>
        <taxon>Sar</taxon>
        <taxon>Alveolata</taxon>
        <taxon>Ciliophora</taxon>
        <taxon>Intramacronucleata</taxon>
        <taxon>Spirotrichea</taxon>
        <taxon>Stichotrichia</taxon>
        <taxon>Sporadotrichida</taxon>
        <taxon>Oxytrichidae</taxon>
        <taxon>Stylonychinae</taxon>
        <taxon>Stylonychia</taxon>
    </lineage>
</organism>
<dbReference type="OrthoDB" id="302751at2759"/>
<feature type="compositionally biased region" description="Polar residues" evidence="1">
    <location>
        <begin position="95"/>
        <end position="107"/>
    </location>
</feature>
<feature type="region of interest" description="Disordered" evidence="1">
    <location>
        <begin position="80"/>
        <end position="117"/>
    </location>
</feature>
<dbReference type="CDD" id="cd00060">
    <property type="entry name" value="FHA"/>
    <property type="match status" value="2"/>
</dbReference>
<evidence type="ECO:0000313" key="4">
    <source>
        <dbReference type="Proteomes" id="UP000039865"/>
    </source>
</evidence>
<sequence>MAIQKKSSQKKSSKSKKKDKKQSKSRDREGHHKKDQKKLSKIIHLSQIFQHFKQIKMTRHKEGILLKMQKLSLNITTYQKHSNQDEKNDQHKMNDSTVPSQSKQETPASAQQQPIQIPGQKSKFYEHWQKHKQYVGTQYQYQDEEEKMLGDFSSTYGCRDFTTYFGSYDMSTLTQNDVLETAKLNDYVLPQTESFGKRHFMIAFSVEKNGYYIKDMGDGTGTFIKVDQQFILRNGHIVSFGDSHMVVGLVLERKEKDNADSGLISASSLMQLSAKRFQERTLITQLMVQFIEGPKTKETQQDISISLHYSSFKQEEVPILIGRSHECKICFKEGNLSRIQSRIDYIDDKWILKDGNGSKASTNGTWLFAGEEERIYDGMIFKAGGSLFKVQLTHQ</sequence>
<dbReference type="InterPro" id="IPR000253">
    <property type="entry name" value="FHA_dom"/>
</dbReference>
<proteinExistence type="predicted"/>
<dbReference type="Gene3D" id="2.60.200.20">
    <property type="match status" value="2"/>
</dbReference>
<dbReference type="InParanoid" id="A0A078B1Y8"/>
<evidence type="ECO:0000313" key="3">
    <source>
        <dbReference type="EMBL" id="CDW87358.1"/>
    </source>
</evidence>
<dbReference type="InterPro" id="IPR008984">
    <property type="entry name" value="SMAD_FHA_dom_sf"/>
</dbReference>
<feature type="compositionally biased region" description="Basic and acidic residues" evidence="1">
    <location>
        <begin position="22"/>
        <end position="32"/>
    </location>
</feature>
<gene>
    <name evidence="3" type="primary">Contig357.g402</name>
    <name evidence="3" type="ORF">STYLEM_16461</name>
</gene>
<name>A0A078B1Y8_STYLE</name>